<accession>A0A9P5ZHF1</accession>
<feature type="region of interest" description="Disordered" evidence="1">
    <location>
        <begin position="1"/>
        <end position="57"/>
    </location>
</feature>
<evidence type="ECO:0000313" key="2">
    <source>
        <dbReference type="EMBL" id="KAF9487496.1"/>
    </source>
</evidence>
<sequence>MNDSQVDDDDEGSLADTTAAIYSQSQPSSRRNSISSDMSIENDYDPREPHPHDAKPPTAIEERFLNSIFSNPIPSSFNSTFASSQIEEPAAAQVDDESTASLPALETDDDELLSDTSTTRLNRFRLLRKRAYRFLGKKFNKESIFEPKDTSTTSQAVNPSLTTSIDLTPAILPSKSIKIDRTDKDYDPELCLHPPHGLTTCLRHNLTHAEHYALQESGLSLDDVDNMNMHELREYLQALDTPPPPVSQPPPLPRLTEQELNSVTLRSQSSQMSLSDSLVPPATIEPVNPDSVQVMSVITDTSNSFQLGEPWNSNNLEALRKFVSGLRSTTTPSIRNDIILQPPSEALLRGTQIADGTFRTATPYPTPELELPSKPIDSSWTNITFPPSLIEKPTRPVLKRSGSGYMSIYDSSDYSDSPSPPRTSAETSDNSDSSDNDIITLFPPIQPIAQFHDSQESSVNGFNHPRNTPPNRKYQPTSMFATPNDIAPGELMYELITDAPDPWNYNDATTTVLQLMTVPPMPTTSYPKYISQPPDDHPYWRNNHTKFEHIRSIVKYDGSYDNHPLRTWSNACIELDDYYHINWQEDGDTDLAQMVLDICEAARKGNTFLKLGMQLIAYTPTFVATSKISTRVLPVLRTTPTNHLYQ</sequence>
<reference evidence="2" key="1">
    <citation type="submission" date="2020-11" db="EMBL/GenBank/DDBJ databases">
        <authorList>
            <consortium name="DOE Joint Genome Institute"/>
            <person name="Ahrendt S."/>
            <person name="Riley R."/>
            <person name="Andreopoulos W."/>
            <person name="Labutti K."/>
            <person name="Pangilinan J."/>
            <person name="Ruiz-Duenas F.J."/>
            <person name="Barrasa J.M."/>
            <person name="Sanchez-Garcia M."/>
            <person name="Camarero S."/>
            <person name="Miyauchi S."/>
            <person name="Serrano A."/>
            <person name="Linde D."/>
            <person name="Babiker R."/>
            <person name="Drula E."/>
            <person name="Ayuso-Fernandez I."/>
            <person name="Pacheco R."/>
            <person name="Padilla G."/>
            <person name="Ferreira P."/>
            <person name="Barriuso J."/>
            <person name="Kellner H."/>
            <person name="Castanera R."/>
            <person name="Alfaro M."/>
            <person name="Ramirez L."/>
            <person name="Pisabarro A.G."/>
            <person name="Kuo A."/>
            <person name="Tritt A."/>
            <person name="Lipzen A."/>
            <person name="He G."/>
            <person name="Yan M."/>
            <person name="Ng V."/>
            <person name="Cullen D."/>
            <person name="Martin F."/>
            <person name="Rosso M.-N."/>
            <person name="Henrissat B."/>
            <person name="Hibbett D."/>
            <person name="Martinez A.T."/>
            <person name="Grigoriev I.V."/>
        </authorList>
    </citation>
    <scope>NUCLEOTIDE SEQUENCE</scope>
    <source>
        <strain evidence="2">ATCC 90797</strain>
    </source>
</reference>
<proteinExistence type="predicted"/>
<feature type="region of interest" description="Disordered" evidence="1">
    <location>
        <begin position="79"/>
        <end position="98"/>
    </location>
</feature>
<evidence type="ECO:0000313" key="3">
    <source>
        <dbReference type="Proteomes" id="UP000807025"/>
    </source>
</evidence>
<feature type="compositionally biased region" description="Low complexity" evidence="1">
    <location>
        <begin position="23"/>
        <end position="39"/>
    </location>
</feature>
<dbReference type="AlphaFoldDB" id="A0A9P5ZHF1"/>
<feature type="region of interest" description="Disordered" evidence="1">
    <location>
        <begin position="456"/>
        <end position="478"/>
    </location>
</feature>
<comment type="caution">
    <text evidence="2">The sequence shown here is derived from an EMBL/GenBank/DDBJ whole genome shotgun (WGS) entry which is preliminary data.</text>
</comment>
<dbReference type="Proteomes" id="UP000807025">
    <property type="component" value="Unassembled WGS sequence"/>
</dbReference>
<feature type="compositionally biased region" description="Low complexity" evidence="1">
    <location>
        <begin position="428"/>
        <end position="437"/>
    </location>
</feature>
<feature type="compositionally biased region" description="Basic and acidic residues" evidence="1">
    <location>
        <begin position="44"/>
        <end position="57"/>
    </location>
</feature>
<name>A0A9P5ZHF1_PLEER</name>
<dbReference type="EMBL" id="MU154772">
    <property type="protein sequence ID" value="KAF9487496.1"/>
    <property type="molecule type" value="Genomic_DNA"/>
</dbReference>
<gene>
    <name evidence="2" type="ORF">BDN71DRAFT_1513904</name>
</gene>
<organism evidence="2 3">
    <name type="scientific">Pleurotus eryngii</name>
    <name type="common">Boletus of the steppes</name>
    <dbReference type="NCBI Taxonomy" id="5323"/>
    <lineage>
        <taxon>Eukaryota</taxon>
        <taxon>Fungi</taxon>
        <taxon>Dikarya</taxon>
        <taxon>Basidiomycota</taxon>
        <taxon>Agaricomycotina</taxon>
        <taxon>Agaricomycetes</taxon>
        <taxon>Agaricomycetidae</taxon>
        <taxon>Agaricales</taxon>
        <taxon>Pleurotineae</taxon>
        <taxon>Pleurotaceae</taxon>
        <taxon>Pleurotus</taxon>
    </lineage>
</organism>
<keyword evidence="3" id="KW-1185">Reference proteome</keyword>
<evidence type="ECO:0000256" key="1">
    <source>
        <dbReference type="SAM" id="MobiDB-lite"/>
    </source>
</evidence>
<protein>
    <submittedName>
        <fullName evidence="2">Uncharacterized protein</fullName>
    </submittedName>
</protein>
<feature type="region of interest" description="Disordered" evidence="1">
    <location>
        <begin position="409"/>
        <end position="437"/>
    </location>
</feature>
<feature type="compositionally biased region" description="Acidic residues" evidence="1">
    <location>
        <begin position="1"/>
        <end position="13"/>
    </location>
</feature>